<dbReference type="AlphaFoldDB" id="A0A388LPF0"/>
<dbReference type="Proteomes" id="UP000265515">
    <property type="component" value="Unassembled WGS sequence"/>
</dbReference>
<organism evidence="2 3">
    <name type="scientific">Chara braunii</name>
    <name type="common">Braun's stonewort</name>
    <dbReference type="NCBI Taxonomy" id="69332"/>
    <lineage>
        <taxon>Eukaryota</taxon>
        <taxon>Viridiplantae</taxon>
        <taxon>Streptophyta</taxon>
        <taxon>Charophyceae</taxon>
        <taxon>Charales</taxon>
        <taxon>Characeae</taxon>
        <taxon>Chara</taxon>
    </lineage>
</organism>
<proteinExistence type="predicted"/>
<comment type="caution">
    <text evidence="2">The sequence shown here is derived from an EMBL/GenBank/DDBJ whole genome shotgun (WGS) entry which is preliminary data.</text>
</comment>
<evidence type="ECO:0000313" key="3">
    <source>
        <dbReference type="Proteomes" id="UP000265515"/>
    </source>
</evidence>
<dbReference type="Gramene" id="GBG84208">
    <property type="protein sequence ID" value="GBG84208"/>
    <property type="gene ID" value="CBR_g38180"/>
</dbReference>
<name>A0A388LPF0_CHABU</name>
<evidence type="ECO:0000256" key="1">
    <source>
        <dbReference type="SAM" id="MobiDB-lite"/>
    </source>
</evidence>
<sequence>MYRQDPDWCVGQPTTIVATYDGLCSFGPGVQPGVAVYVSIAIDLQSLTKAGARGSRESKGWQWAGENDKDAGRVCPQDEE</sequence>
<feature type="region of interest" description="Disordered" evidence="1">
    <location>
        <begin position="54"/>
        <end position="80"/>
    </location>
</feature>
<evidence type="ECO:0000313" key="2">
    <source>
        <dbReference type="EMBL" id="GBG84208.1"/>
    </source>
</evidence>
<gene>
    <name evidence="2" type="ORF">CBR_g38180</name>
</gene>
<keyword evidence="3" id="KW-1185">Reference proteome</keyword>
<accession>A0A388LPF0</accession>
<reference evidence="2 3" key="1">
    <citation type="journal article" date="2018" name="Cell">
        <title>The Chara Genome: Secondary Complexity and Implications for Plant Terrestrialization.</title>
        <authorList>
            <person name="Nishiyama T."/>
            <person name="Sakayama H."/>
            <person name="Vries J.D."/>
            <person name="Buschmann H."/>
            <person name="Saint-Marcoux D."/>
            <person name="Ullrich K.K."/>
            <person name="Haas F.B."/>
            <person name="Vanderstraeten L."/>
            <person name="Becker D."/>
            <person name="Lang D."/>
            <person name="Vosolsobe S."/>
            <person name="Rombauts S."/>
            <person name="Wilhelmsson P.K.I."/>
            <person name="Janitza P."/>
            <person name="Kern R."/>
            <person name="Heyl A."/>
            <person name="Rumpler F."/>
            <person name="Villalobos L.I.A.C."/>
            <person name="Clay J.M."/>
            <person name="Skokan R."/>
            <person name="Toyoda A."/>
            <person name="Suzuki Y."/>
            <person name="Kagoshima H."/>
            <person name="Schijlen E."/>
            <person name="Tajeshwar N."/>
            <person name="Catarino B."/>
            <person name="Hetherington A.J."/>
            <person name="Saltykova A."/>
            <person name="Bonnot C."/>
            <person name="Breuninger H."/>
            <person name="Symeonidi A."/>
            <person name="Radhakrishnan G.V."/>
            <person name="Van Nieuwerburgh F."/>
            <person name="Deforce D."/>
            <person name="Chang C."/>
            <person name="Karol K.G."/>
            <person name="Hedrich R."/>
            <person name="Ulvskov P."/>
            <person name="Glockner G."/>
            <person name="Delwiche C.F."/>
            <person name="Petrasek J."/>
            <person name="Van de Peer Y."/>
            <person name="Friml J."/>
            <person name="Beilby M."/>
            <person name="Dolan L."/>
            <person name="Kohara Y."/>
            <person name="Sugano S."/>
            <person name="Fujiyama A."/>
            <person name="Delaux P.-M."/>
            <person name="Quint M."/>
            <person name="TheiBen G."/>
            <person name="Hagemann M."/>
            <person name="Harholt J."/>
            <person name="Dunand C."/>
            <person name="Zachgo S."/>
            <person name="Langdale J."/>
            <person name="Maumus F."/>
            <person name="Straeten D.V.D."/>
            <person name="Gould S.B."/>
            <person name="Rensing S.A."/>
        </authorList>
    </citation>
    <scope>NUCLEOTIDE SEQUENCE [LARGE SCALE GENOMIC DNA]</scope>
    <source>
        <strain evidence="2 3">S276</strain>
    </source>
</reference>
<dbReference type="EMBL" id="BFEA01000467">
    <property type="protein sequence ID" value="GBG84208.1"/>
    <property type="molecule type" value="Genomic_DNA"/>
</dbReference>
<protein>
    <submittedName>
        <fullName evidence="2">Uncharacterized protein</fullName>
    </submittedName>
</protein>